<evidence type="ECO:0000256" key="1">
    <source>
        <dbReference type="ARBA" id="ARBA00022602"/>
    </source>
</evidence>
<evidence type="ECO:0000256" key="4">
    <source>
        <dbReference type="ARBA" id="ARBA00022679"/>
    </source>
</evidence>
<keyword evidence="2 5" id="KW-0285">Flavoprotein</keyword>
<dbReference type="SUPFAM" id="SSF52507">
    <property type="entry name" value="Homo-oligomeric flavin-containing Cys decarboxylases, HFCD"/>
    <property type="match status" value="1"/>
</dbReference>
<keyword evidence="3 5" id="KW-0288">FMN</keyword>
<evidence type="ECO:0000256" key="3">
    <source>
        <dbReference type="ARBA" id="ARBA00022643"/>
    </source>
</evidence>
<feature type="binding site" evidence="5">
    <location>
        <begin position="17"/>
        <end position="19"/>
    </location>
    <ligand>
        <name>FMN</name>
        <dbReference type="ChEBI" id="CHEBI:58210"/>
    </ligand>
</feature>
<comment type="catalytic activity">
    <reaction evidence="5">
        <text>dimethylallyl phosphate + FMNH2 = prenylated FMNH2 + phosphate</text>
        <dbReference type="Rhea" id="RHEA:37743"/>
        <dbReference type="ChEBI" id="CHEBI:43474"/>
        <dbReference type="ChEBI" id="CHEBI:57618"/>
        <dbReference type="ChEBI" id="CHEBI:87467"/>
        <dbReference type="ChEBI" id="CHEBI:88052"/>
        <dbReference type="EC" id="2.5.1.129"/>
    </reaction>
</comment>
<feature type="binding site" evidence="5">
    <location>
        <position position="159"/>
    </location>
    <ligand>
        <name>dimethylallyl phosphate</name>
        <dbReference type="ChEBI" id="CHEBI:88052"/>
    </ligand>
</feature>
<feature type="domain" description="Flavoprotein" evidence="7">
    <location>
        <begin position="10"/>
        <end position="179"/>
    </location>
</feature>
<evidence type="ECO:0000313" key="9">
    <source>
        <dbReference type="Proteomes" id="UP001602119"/>
    </source>
</evidence>
<feature type="binding site" evidence="5">
    <location>
        <position position="129"/>
    </location>
    <ligand>
        <name>FMN</name>
        <dbReference type="ChEBI" id="CHEBI:58210"/>
    </ligand>
</feature>
<dbReference type="EC" id="2.5.1.129" evidence="5"/>
<gene>
    <name evidence="5" type="primary">ubiX</name>
    <name evidence="8" type="ORF">ACFY05_12335</name>
</gene>
<reference evidence="8 9" key="1">
    <citation type="submission" date="2024-10" db="EMBL/GenBank/DDBJ databases">
        <title>The Natural Products Discovery Center: Release of the First 8490 Sequenced Strains for Exploring Actinobacteria Biosynthetic Diversity.</title>
        <authorList>
            <person name="Kalkreuter E."/>
            <person name="Kautsar S.A."/>
            <person name="Yang D."/>
            <person name="Bader C.D."/>
            <person name="Teijaro C.N."/>
            <person name="Fluegel L."/>
            <person name="Davis C.M."/>
            <person name="Simpson J.R."/>
            <person name="Lauterbach L."/>
            <person name="Steele A.D."/>
            <person name="Gui C."/>
            <person name="Meng S."/>
            <person name="Li G."/>
            <person name="Viehrig K."/>
            <person name="Ye F."/>
            <person name="Su P."/>
            <person name="Kiefer A.F."/>
            <person name="Nichols A."/>
            <person name="Cepeda A.J."/>
            <person name="Yan W."/>
            <person name="Fan B."/>
            <person name="Jiang Y."/>
            <person name="Adhikari A."/>
            <person name="Zheng C.-J."/>
            <person name="Schuster L."/>
            <person name="Cowan T.M."/>
            <person name="Smanski M.J."/>
            <person name="Chevrette M.G."/>
            <person name="De Carvalho L.P.S."/>
            <person name="Shen B."/>
        </authorList>
    </citation>
    <scope>NUCLEOTIDE SEQUENCE [LARGE SCALE GENOMIC DNA]</scope>
    <source>
        <strain evidence="8 9">NPDC001281</strain>
    </source>
</reference>
<name>A0ABW6V2U9_MICFU</name>
<feature type="region of interest" description="Disordered" evidence="6">
    <location>
        <begin position="191"/>
        <end position="221"/>
    </location>
</feature>
<sequence length="221" mass="23311">MSGQDGSPRRLVVGMSGASGAIYGIRALQVLARQNVETHLVVSKAAALTIAMETPMTVREVRGLADHAHAINNVAAPVSSGSFQNMGMLIAPCSVRTLAEIATGVTTTLLTRAADVALKERRRLVLLLRETPLTLTHIRNMATVTEMGGIIALPTPSFYTMPSTLDDIVDETVGRVLDLFGIDSGLVHRWEGAPSPRAPRADDPGSGAHTDAAVPIPATPY</sequence>
<proteinExistence type="inferred from homology"/>
<protein>
    <recommendedName>
        <fullName evidence="5">Flavin prenyltransferase UbiX</fullName>
        <ecNumber evidence="5">2.5.1.129</ecNumber>
    </recommendedName>
</protein>
<dbReference type="Proteomes" id="UP001602119">
    <property type="component" value="Unassembled WGS sequence"/>
</dbReference>
<dbReference type="InterPro" id="IPR036551">
    <property type="entry name" value="Flavin_trans-like"/>
</dbReference>
<accession>A0ABW6V2U9</accession>
<evidence type="ECO:0000256" key="2">
    <source>
        <dbReference type="ARBA" id="ARBA00022630"/>
    </source>
</evidence>
<dbReference type="Pfam" id="PF02441">
    <property type="entry name" value="Flavoprotein"/>
    <property type="match status" value="1"/>
</dbReference>
<feature type="binding site" evidence="5">
    <location>
        <begin position="94"/>
        <end position="97"/>
    </location>
    <ligand>
        <name>FMN</name>
        <dbReference type="ChEBI" id="CHEBI:58210"/>
    </ligand>
</feature>
<feature type="binding site" evidence="5">
    <location>
        <position position="43"/>
    </location>
    <ligand>
        <name>FMN</name>
        <dbReference type="ChEBI" id="CHEBI:58210"/>
    </ligand>
</feature>
<comment type="function">
    <text evidence="5">Flavin prenyltransferase that catalyzes the synthesis of the prenylated FMN cofactor (prenyl-FMN) for 4-hydroxy-3-polyprenylbenzoic acid decarboxylase UbiD. The prenyltransferase is metal-independent and links a dimethylallyl moiety from dimethylallyl monophosphate (DMAP) to the flavin N5 and C6 atoms of FMN.</text>
</comment>
<evidence type="ECO:0000256" key="6">
    <source>
        <dbReference type="SAM" id="MobiDB-lite"/>
    </source>
</evidence>
<feature type="binding site" evidence="5">
    <location>
        <position position="175"/>
    </location>
    <ligand>
        <name>dimethylallyl phosphate</name>
        <dbReference type="ChEBI" id="CHEBI:88052"/>
    </ligand>
</feature>
<comment type="similarity">
    <text evidence="5">Belongs to the UbiX/PAD1 family.</text>
</comment>
<keyword evidence="1 5" id="KW-0637">Prenyltransferase</keyword>
<organism evidence="8 9">
    <name type="scientific">Microtetraspora fusca</name>
    <dbReference type="NCBI Taxonomy" id="1997"/>
    <lineage>
        <taxon>Bacteria</taxon>
        <taxon>Bacillati</taxon>
        <taxon>Actinomycetota</taxon>
        <taxon>Actinomycetes</taxon>
        <taxon>Streptosporangiales</taxon>
        <taxon>Streptosporangiaceae</taxon>
        <taxon>Microtetraspora</taxon>
    </lineage>
</organism>
<dbReference type="InterPro" id="IPR003382">
    <property type="entry name" value="Flavoprotein"/>
</dbReference>
<dbReference type="HAMAP" id="MF_01984">
    <property type="entry name" value="ubiX_pad"/>
    <property type="match status" value="1"/>
</dbReference>
<dbReference type="NCBIfam" id="TIGR00421">
    <property type="entry name" value="ubiX_pad"/>
    <property type="match status" value="1"/>
</dbReference>
<dbReference type="RefSeq" id="WP_387342019.1">
    <property type="nucleotide sequence ID" value="NZ_JBIAXI010000006.1"/>
</dbReference>
<comment type="caution">
    <text evidence="5">Lacks conserved residue(s) required for the propagation of feature annotation.</text>
</comment>
<keyword evidence="4 5" id="KW-0808">Transferase</keyword>
<dbReference type="Gene3D" id="3.40.50.1950">
    <property type="entry name" value="Flavin prenyltransferase-like"/>
    <property type="match status" value="1"/>
</dbReference>
<comment type="caution">
    <text evidence="8">The sequence shown here is derived from an EMBL/GenBank/DDBJ whole genome shotgun (WGS) entry which is preliminary data.</text>
</comment>
<dbReference type="NCBIfam" id="NF004685">
    <property type="entry name" value="PRK06029.1"/>
    <property type="match status" value="1"/>
</dbReference>
<evidence type="ECO:0000313" key="8">
    <source>
        <dbReference type="EMBL" id="MFF4773639.1"/>
    </source>
</evidence>
<evidence type="ECO:0000259" key="7">
    <source>
        <dbReference type="Pfam" id="PF02441"/>
    </source>
</evidence>
<dbReference type="EMBL" id="JBIAXI010000006">
    <property type="protein sequence ID" value="MFF4773639.1"/>
    <property type="molecule type" value="Genomic_DNA"/>
</dbReference>
<dbReference type="InterPro" id="IPR004507">
    <property type="entry name" value="UbiX-like"/>
</dbReference>
<keyword evidence="9" id="KW-1185">Reference proteome</keyword>
<evidence type="ECO:0000256" key="5">
    <source>
        <dbReference type="HAMAP-Rule" id="MF_01984"/>
    </source>
</evidence>